<keyword evidence="12" id="KW-0032">Aminotransferase</keyword>
<dbReference type="Gene3D" id="3.20.10.10">
    <property type="entry name" value="D-amino Acid Aminotransferase, subunit A, domain 2"/>
    <property type="match status" value="1"/>
</dbReference>
<dbReference type="Proteomes" id="UP001354971">
    <property type="component" value="Unassembled WGS sequence"/>
</dbReference>
<dbReference type="InterPro" id="IPR043131">
    <property type="entry name" value="BCAT-like_N"/>
</dbReference>
<evidence type="ECO:0000313" key="13">
    <source>
        <dbReference type="Proteomes" id="UP001354971"/>
    </source>
</evidence>
<comment type="function">
    <text evidence="1">Acts on leucine, isoleucine and valine.</text>
</comment>
<comment type="caution">
    <text evidence="12">The sequence shown here is derived from an EMBL/GenBank/DDBJ whole genome shotgun (WGS) entry which is preliminary data.</text>
</comment>
<gene>
    <name evidence="12" type="ORF">V0U79_01100</name>
</gene>
<dbReference type="InterPro" id="IPR036038">
    <property type="entry name" value="Aminotransferase-like"/>
</dbReference>
<dbReference type="EC" id="2.6.1.42" evidence="6"/>
<comment type="catalytic activity">
    <reaction evidence="10">
        <text>L-isoleucine + 2-oxoglutarate = (S)-3-methyl-2-oxopentanoate + L-glutamate</text>
        <dbReference type="Rhea" id="RHEA:24801"/>
        <dbReference type="ChEBI" id="CHEBI:16810"/>
        <dbReference type="ChEBI" id="CHEBI:29985"/>
        <dbReference type="ChEBI" id="CHEBI:35146"/>
        <dbReference type="ChEBI" id="CHEBI:58045"/>
        <dbReference type="EC" id="2.6.1.42"/>
    </reaction>
</comment>
<evidence type="ECO:0000256" key="1">
    <source>
        <dbReference type="ARBA" id="ARBA00003109"/>
    </source>
</evidence>
<evidence type="ECO:0000256" key="7">
    <source>
        <dbReference type="ARBA" id="ARBA00014472"/>
    </source>
</evidence>
<accession>A0ABU7LLY3</accession>
<keyword evidence="13" id="KW-1185">Reference proteome</keyword>
<dbReference type="PANTHER" id="PTHR42743:SF11">
    <property type="entry name" value="AMINODEOXYCHORISMATE LYASE"/>
    <property type="match status" value="1"/>
</dbReference>
<dbReference type="GO" id="GO:0047810">
    <property type="term" value="F:D-alanine-2-oxoglutarate aminotransferase activity"/>
    <property type="evidence" value="ECO:0007669"/>
    <property type="project" value="UniProtKB-EC"/>
</dbReference>
<evidence type="ECO:0000256" key="4">
    <source>
        <dbReference type="ARBA" id="ARBA00005072"/>
    </source>
</evidence>
<dbReference type="SUPFAM" id="SSF56752">
    <property type="entry name" value="D-aminoacid aminotransferase-like PLP-dependent enzymes"/>
    <property type="match status" value="1"/>
</dbReference>
<dbReference type="EMBL" id="JAZDRP010000001">
    <property type="protein sequence ID" value="MEE2524948.1"/>
    <property type="molecule type" value="Genomic_DNA"/>
</dbReference>
<protein>
    <recommendedName>
        <fullName evidence="7">Probable branched-chain-amino-acid aminotransferase</fullName>
        <ecNumber evidence="6">2.6.1.42</ecNumber>
    </recommendedName>
</protein>
<comment type="catalytic activity">
    <reaction evidence="9">
        <text>L-valine + 2-oxoglutarate = 3-methyl-2-oxobutanoate + L-glutamate</text>
        <dbReference type="Rhea" id="RHEA:24813"/>
        <dbReference type="ChEBI" id="CHEBI:11851"/>
        <dbReference type="ChEBI" id="CHEBI:16810"/>
        <dbReference type="ChEBI" id="CHEBI:29985"/>
        <dbReference type="ChEBI" id="CHEBI:57762"/>
        <dbReference type="EC" id="2.6.1.42"/>
    </reaction>
</comment>
<name>A0ABU7LLY3_9PROT</name>
<dbReference type="Pfam" id="PF01063">
    <property type="entry name" value="Aminotran_4"/>
    <property type="match status" value="1"/>
</dbReference>
<comment type="pathway">
    <text evidence="3">Amino-acid biosynthesis; L-valine biosynthesis; L-valine from pyruvate: step 4/4.</text>
</comment>
<dbReference type="InterPro" id="IPR043132">
    <property type="entry name" value="BCAT-like_C"/>
</dbReference>
<dbReference type="NCBIfam" id="NF005209">
    <property type="entry name" value="PRK06680.1"/>
    <property type="match status" value="1"/>
</dbReference>
<keyword evidence="8" id="KW-0100">Branched-chain amino acid biosynthesis</keyword>
<evidence type="ECO:0000256" key="11">
    <source>
        <dbReference type="ARBA" id="ARBA00049229"/>
    </source>
</evidence>
<evidence type="ECO:0000256" key="6">
    <source>
        <dbReference type="ARBA" id="ARBA00013053"/>
    </source>
</evidence>
<evidence type="ECO:0000256" key="9">
    <source>
        <dbReference type="ARBA" id="ARBA00048212"/>
    </source>
</evidence>
<dbReference type="RefSeq" id="WP_330197612.1">
    <property type="nucleotide sequence ID" value="NZ_JAZDRP010000001.1"/>
</dbReference>
<reference evidence="12 13" key="1">
    <citation type="submission" date="2024-01" db="EMBL/GenBank/DDBJ databases">
        <title>Hyphobacterium bacterium isolated from marine sediment.</title>
        <authorList>
            <person name="Zhao S."/>
        </authorList>
    </citation>
    <scope>NUCLEOTIDE SEQUENCE [LARGE SCALE GENOMIC DNA]</scope>
    <source>
        <strain evidence="13">HN65</strain>
    </source>
</reference>
<dbReference type="CDD" id="cd01558">
    <property type="entry name" value="D-AAT_like"/>
    <property type="match status" value="1"/>
</dbReference>
<comment type="pathway">
    <text evidence="2">Amino-acid biosynthesis; L-isoleucine biosynthesis; L-isoleucine from 2-oxobutanoate: step 4/4.</text>
</comment>
<keyword evidence="12" id="KW-0808">Transferase</keyword>
<evidence type="ECO:0000256" key="3">
    <source>
        <dbReference type="ARBA" id="ARBA00004931"/>
    </source>
</evidence>
<evidence type="ECO:0000256" key="5">
    <source>
        <dbReference type="ARBA" id="ARBA00009320"/>
    </source>
</evidence>
<dbReference type="InterPro" id="IPR001544">
    <property type="entry name" value="Aminotrans_IV"/>
</dbReference>
<comment type="catalytic activity">
    <reaction evidence="11">
        <text>L-leucine + 2-oxoglutarate = 4-methyl-2-oxopentanoate + L-glutamate</text>
        <dbReference type="Rhea" id="RHEA:18321"/>
        <dbReference type="ChEBI" id="CHEBI:16810"/>
        <dbReference type="ChEBI" id="CHEBI:17865"/>
        <dbReference type="ChEBI" id="CHEBI:29985"/>
        <dbReference type="ChEBI" id="CHEBI:57427"/>
        <dbReference type="EC" id="2.6.1.42"/>
    </reaction>
</comment>
<dbReference type="PANTHER" id="PTHR42743">
    <property type="entry name" value="AMINO-ACID AMINOTRANSFERASE"/>
    <property type="match status" value="1"/>
</dbReference>
<evidence type="ECO:0000256" key="2">
    <source>
        <dbReference type="ARBA" id="ARBA00004824"/>
    </source>
</evidence>
<sequence>MSRLAYVNGSFVPHAHAVIHIEDRGNQFSDAVYEVWGVIDGELTDFDGHLKRLDRSLSELRIRRPMTDKALASILFRMVEVNRIRNGLIYLQISRGTARRDHVFPTDTVPPSIMITAKSMSPEKAEARAQKGIAVITQKDIRWGRRDIKTVSLLPNALAKQAAKEAGAAECWMIDPDGFITEGSAANAWIVTKDGVLVTRPATNDILNGITRRIIFDLASREGLTFEERAFTRDEALAAREAFITSATSFLTPVVEIDGNPVGNGHPGSLSLQLRKSYVATAKERSRKREKRGSIWLVAR</sequence>
<comment type="similarity">
    <text evidence="5">Belongs to the class-IV pyridoxal-phosphate-dependent aminotransferase family.</text>
</comment>
<keyword evidence="8" id="KW-0028">Amino-acid biosynthesis</keyword>
<comment type="pathway">
    <text evidence="4">Amino-acid biosynthesis; L-leucine biosynthesis; L-leucine from 3-methyl-2-oxobutanoate: step 4/4.</text>
</comment>
<proteinExistence type="inferred from homology"/>
<dbReference type="InterPro" id="IPR050571">
    <property type="entry name" value="Class-IV_PLP-Dep_Aminotrnsfr"/>
</dbReference>
<evidence type="ECO:0000256" key="10">
    <source>
        <dbReference type="ARBA" id="ARBA00048798"/>
    </source>
</evidence>
<evidence type="ECO:0000313" key="12">
    <source>
        <dbReference type="EMBL" id="MEE2524948.1"/>
    </source>
</evidence>
<evidence type="ECO:0000256" key="8">
    <source>
        <dbReference type="ARBA" id="ARBA00023304"/>
    </source>
</evidence>
<dbReference type="Gene3D" id="3.30.470.10">
    <property type="match status" value="1"/>
</dbReference>
<organism evidence="12 13">
    <name type="scientific">Hyphobacterium lacteum</name>
    <dbReference type="NCBI Taxonomy" id="3116575"/>
    <lineage>
        <taxon>Bacteria</taxon>
        <taxon>Pseudomonadati</taxon>
        <taxon>Pseudomonadota</taxon>
        <taxon>Alphaproteobacteria</taxon>
        <taxon>Maricaulales</taxon>
        <taxon>Maricaulaceae</taxon>
        <taxon>Hyphobacterium</taxon>
    </lineage>
</organism>